<reference evidence="1 2" key="1">
    <citation type="submission" date="2020-03" db="EMBL/GenBank/DDBJ databases">
        <title>Dissostichus mawsoni Genome sequencing and assembly.</title>
        <authorList>
            <person name="Park H."/>
        </authorList>
    </citation>
    <scope>NUCLEOTIDE SEQUENCE [LARGE SCALE GENOMIC DNA]</scope>
    <source>
        <strain evidence="1">DM0001</strain>
        <tissue evidence="1">Muscle</tissue>
    </source>
</reference>
<dbReference type="AlphaFoldDB" id="A0A7J5Z8L5"/>
<proteinExistence type="predicted"/>
<comment type="caution">
    <text evidence="1">The sequence shown here is derived from an EMBL/GenBank/DDBJ whole genome shotgun (WGS) entry which is preliminary data.</text>
</comment>
<organism evidence="1 2">
    <name type="scientific">Dissostichus mawsoni</name>
    <name type="common">Antarctic cod</name>
    <dbReference type="NCBI Taxonomy" id="36200"/>
    <lineage>
        <taxon>Eukaryota</taxon>
        <taxon>Metazoa</taxon>
        <taxon>Chordata</taxon>
        <taxon>Craniata</taxon>
        <taxon>Vertebrata</taxon>
        <taxon>Euteleostomi</taxon>
        <taxon>Actinopterygii</taxon>
        <taxon>Neopterygii</taxon>
        <taxon>Teleostei</taxon>
        <taxon>Neoteleostei</taxon>
        <taxon>Acanthomorphata</taxon>
        <taxon>Eupercaria</taxon>
        <taxon>Perciformes</taxon>
        <taxon>Notothenioidei</taxon>
        <taxon>Nototheniidae</taxon>
        <taxon>Dissostichus</taxon>
    </lineage>
</organism>
<keyword evidence="2" id="KW-1185">Reference proteome</keyword>
<sequence>MSAFIQTKGKDSQVEVLVREVYLQPEGVHSFREGPGLQLGEGEVLQHRLHGALSVGIPTETSRAGALAVLRPPALPQVFLQEGQGAHQLWSSGQVEELIRHKLSRCAAQLEKPREPPRSPEARPLVTLMDRHLAAAVKPRLQRTPEE</sequence>
<gene>
    <name evidence="1" type="ORF">F7725_011094</name>
</gene>
<dbReference type="Proteomes" id="UP000518266">
    <property type="component" value="Unassembled WGS sequence"/>
</dbReference>
<dbReference type="EMBL" id="JAAKFY010000004">
    <property type="protein sequence ID" value="KAF3857893.1"/>
    <property type="molecule type" value="Genomic_DNA"/>
</dbReference>
<name>A0A7J5Z8L5_DISMA</name>
<protein>
    <submittedName>
        <fullName evidence="1">Uncharacterized protein</fullName>
    </submittedName>
</protein>
<evidence type="ECO:0000313" key="1">
    <source>
        <dbReference type="EMBL" id="KAF3857893.1"/>
    </source>
</evidence>
<evidence type="ECO:0000313" key="2">
    <source>
        <dbReference type="Proteomes" id="UP000518266"/>
    </source>
</evidence>
<accession>A0A7J5Z8L5</accession>